<evidence type="ECO:0000313" key="2">
    <source>
        <dbReference type="Proteomes" id="UP001433071"/>
    </source>
</evidence>
<organism evidence="1 2">
    <name type="scientific">Mesorhizobium caraganae</name>
    <dbReference type="NCBI Taxonomy" id="483206"/>
    <lineage>
        <taxon>Bacteria</taxon>
        <taxon>Pseudomonadati</taxon>
        <taxon>Pseudomonadota</taxon>
        <taxon>Alphaproteobacteria</taxon>
        <taxon>Hyphomicrobiales</taxon>
        <taxon>Phyllobacteriaceae</taxon>
        <taxon>Mesorhizobium</taxon>
    </lineage>
</organism>
<dbReference type="EMBL" id="JAMYQB010000023">
    <property type="protein sequence ID" value="MER9407190.1"/>
    <property type="molecule type" value="Genomic_DNA"/>
</dbReference>
<sequence>MESCPASFTAESASEVMKHVELHAEVAHGEDPKQWSQGDRDQVQKLIVAG</sequence>
<accession>A0ABV1Z5G2</accession>
<dbReference type="InterPro" id="IPR009409">
    <property type="entry name" value="DUF1059"/>
</dbReference>
<comment type="caution">
    <text evidence="1">The sequence shown here is derived from an EMBL/GenBank/DDBJ whole genome shotgun (WGS) entry which is preliminary data.</text>
</comment>
<protein>
    <submittedName>
        <fullName evidence="1">DUF1059 domain-containing protein</fullName>
    </submittedName>
</protein>
<keyword evidence="2" id="KW-1185">Reference proteome</keyword>
<gene>
    <name evidence="1" type="ORF">NKI36_24465</name>
</gene>
<dbReference type="Proteomes" id="UP001433071">
    <property type="component" value="Unassembled WGS sequence"/>
</dbReference>
<name>A0ABV1Z5G2_9HYPH</name>
<evidence type="ECO:0000313" key="1">
    <source>
        <dbReference type="EMBL" id="MER9407190.1"/>
    </source>
</evidence>
<reference evidence="1 2" key="1">
    <citation type="journal article" date="2024" name="Proc. Natl. Acad. Sci. U.S.A.">
        <title>The evolutionary genomics of adaptation to stress in wild rhizobium bacteria.</title>
        <authorList>
            <person name="Kehlet-Delgado H."/>
            <person name="Montoya A.P."/>
            <person name="Jensen K.T."/>
            <person name="Wendlandt C.E."/>
            <person name="Dexheimer C."/>
            <person name="Roberts M."/>
            <person name="Torres Martinez L."/>
            <person name="Friesen M.L."/>
            <person name="Griffitts J.S."/>
            <person name="Porter S.S."/>
        </authorList>
    </citation>
    <scope>NUCLEOTIDE SEQUENCE [LARGE SCALE GENOMIC DNA]</scope>
    <source>
        <strain evidence="1 2">M0641</strain>
    </source>
</reference>
<dbReference type="Pfam" id="PF06348">
    <property type="entry name" value="DUF1059"/>
    <property type="match status" value="1"/>
</dbReference>
<proteinExistence type="predicted"/>